<dbReference type="EMBL" id="LC066377">
    <property type="protein sequence ID" value="BAT28818.1"/>
    <property type="molecule type" value="Genomic_DNA"/>
</dbReference>
<evidence type="ECO:0008006" key="2">
    <source>
        <dbReference type="Google" id="ProtNLM"/>
    </source>
</evidence>
<dbReference type="Gene3D" id="3.90.550.10">
    <property type="entry name" value="Spore Coat Polysaccharide Biosynthesis Protein SpsA, Chain A"/>
    <property type="match status" value="1"/>
</dbReference>
<dbReference type="AlphaFoldDB" id="A0A0P0Z3X4"/>
<name>A0A0P0Z3X4_9HYPH</name>
<proteinExistence type="predicted"/>
<organism evidence="1">
    <name type="scientific">Aureimonas frigidaquae</name>
    <dbReference type="NCBI Taxonomy" id="424757"/>
    <lineage>
        <taxon>Bacteria</taxon>
        <taxon>Pseudomonadati</taxon>
        <taxon>Pseudomonadota</taxon>
        <taxon>Alphaproteobacteria</taxon>
        <taxon>Hyphomicrobiales</taxon>
        <taxon>Aurantimonadaceae</taxon>
        <taxon>Aureimonas</taxon>
    </lineage>
</organism>
<dbReference type="RefSeq" id="WP_244490882.1">
    <property type="nucleotide sequence ID" value="NZ_BBWR01000018.1"/>
</dbReference>
<sequence length="319" mass="35056">MLQRCPLCQSRNIEPTRRVLRHRDGRPITYPAACAACGLLIDPERCHGLAGALARWSAAGRVDAALGCGFGMDAYTLRMASTLFQQLFEPLGDSQAKALAFPHSEHPGCGALIHGGGAATADISLGYLCRPDAVDAILAGAAVHLAWAREIVLLCDGTARVPAPMPKGVRIVYRPLDGHFGDQRNALQDLAVSDWILQLDADETFRPEAGPFLRALAAHASAQDIASIGLPRRNFVDGVLSDVFPDTQYRLNRRAVRFAGRVHERPDRPWQRSMISLNCAIEHHLSRRHVVERSHRYDRMAPGQGRLEEEAALLLPYRD</sequence>
<accession>A0A0P0Z3X4</accession>
<protein>
    <recommendedName>
        <fullName evidence="2">Glycosyltransferase</fullName>
    </recommendedName>
</protein>
<evidence type="ECO:0000313" key="1">
    <source>
        <dbReference type="EMBL" id="BAT28818.1"/>
    </source>
</evidence>
<dbReference type="SUPFAM" id="SSF53448">
    <property type="entry name" value="Nucleotide-diphospho-sugar transferases"/>
    <property type="match status" value="1"/>
</dbReference>
<reference evidence="1" key="1">
    <citation type="journal article" date="2015" name="Proc. Natl. Acad. Sci. U.S.A.">
        <title>Bacterial clade with the ribosomal RNA operon on a small plasmid rather than the chromosome.</title>
        <authorList>
            <person name="Anda M."/>
            <person name="Ohtsubo Y."/>
            <person name="Okubo T."/>
            <person name="Sugawara M."/>
            <person name="Nagata Y."/>
            <person name="Tsuda M."/>
            <person name="Minamisawa K."/>
            <person name="Mitsui H."/>
        </authorList>
    </citation>
    <scope>NUCLEOTIDE SEQUENCE</scope>
    <source>
        <strain evidence="1">JCM 14755</strain>
    </source>
</reference>
<dbReference type="InterPro" id="IPR029044">
    <property type="entry name" value="Nucleotide-diphossugar_trans"/>
</dbReference>